<dbReference type="Proteomes" id="UP000179264">
    <property type="component" value="Unassembled WGS sequence"/>
</dbReference>
<dbReference type="NCBIfam" id="TIGR01029">
    <property type="entry name" value="rpsG_bact"/>
    <property type="match status" value="1"/>
</dbReference>
<dbReference type="PANTHER" id="PTHR11205">
    <property type="entry name" value="RIBOSOMAL PROTEIN S7"/>
    <property type="match status" value="1"/>
</dbReference>
<protein>
    <recommendedName>
        <fullName evidence="6">Small ribosomal subunit protein uS7</fullName>
    </recommendedName>
</protein>
<proteinExistence type="inferred from homology"/>
<dbReference type="InterPro" id="IPR036823">
    <property type="entry name" value="Ribosomal_uS7_dom_sf"/>
</dbReference>
<feature type="domain" description="Small ribosomal subunit protein uS7" evidence="7">
    <location>
        <begin position="2"/>
        <end position="155"/>
    </location>
</feature>
<dbReference type="InterPro" id="IPR000235">
    <property type="entry name" value="Ribosomal_uS7"/>
</dbReference>
<sequence>MRRKVINRNIVGKDIEFNSEKVGKFINYVMERGQKETARKIVYDAFEIIKDKALATKEATIADALEIFETALKNTGPLTEVRSRRVGGANYQIPREVRPERRVFLSMKWIIDSARDGKGKPMAKKLADEIILASKNEGKAVKKREDTHKMAEANKAFAHFAW</sequence>
<dbReference type="PIRSF" id="PIRSF002122">
    <property type="entry name" value="RPS7p_RPS7a_RPS5e_RPS7o"/>
    <property type="match status" value="1"/>
</dbReference>
<evidence type="ECO:0000259" key="7">
    <source>
        <dbReference type="Pfam" id="PF00177"/>
    </source>
</evidence>
<evidence type="ECO:0000256" key="4">
    <source>
        <dbReference type="ARBA" id="ARBA00022980"/>
    </source>
</evidence>
<evidence type="ECO:0000313" key="8">
    <source>
        <dbReference type="EMBL" id="OHA93110.1"/>
    </source>
</evidence>
<dbReference type="CDD" id="cd14869">
    <property type="entry name" value="uS7_Bacteria"/>
    <property type="match status" value="1"/>
</dbReference>
<dbReference type="EMBL" id="MHVL01000027">
    <property type="protein sequence ID" value="OHA93110.1"/>
    <property type="molecule type" value="Genomic_DNA"/>
</dbReference>
<comment type="function">
    <text evidence="6">One of the primary rRNA binding proteins, it binds directly to 16S rRNA where it nucleates assembly of the head domain of the 30S subunit. Is located at the subunit interface close to the decoding center, probably blocks exit of the E-site tRNA.</text>
</comment>
<dbReference type="GO" id="GO:0003735">
    <property type="term" value="F:structural constituent of ribosome"/>
    <property type="evidence" value="ECO:0007669"/>
    <property type="project" value="InterPro"/>
</dbReference>
<organism evidence="8 9">
    <name type="scientific">Candidatus Zambryskibacteria bacterium RIFCSPHIGHO2_02_38_10.5</name>
    <dbReference type="NCBI Taxonomy" id="1802742"/>
    <lineage>
        <taxon>Bacteria</taxon>
        <taxon>Candidatus Zambryskiibacteriota</taxon>
    </lineage>
</organism>
<keyword evidence="5 6" id="KW-0687">Ribonucleoprotein</keyword>
<accession>A0A1G2T781</accession>
<evidence type="ECO:0000256" key="2">
    <source>
        <dbReference type="ARBA" id="ARBA00022730"/>
    </source>
</evidence>
<evidence type="ECO:0000256" key="6">
    <source>
        <dbReference type="HAMAP-Rule" id="MF_00480"/>
    </source>
</evidence>
<dbReference type="AlphaFoldDB" id="A0A1G2T781"/>
<evidence type="ECO:0000313" key="9">
    <source>
        <dbReference type="Proteomes" id="UP000179264"/>
    </source>
</evidence>
<dbReference type="Pfam" id="PF00177">
    <property type="entry name" value="Ribosomal_S7"/>
    <property type="match status" value="1"/>
</dbReference>
<comment type="caution">
    <text evidence="8">The sequence shown here is derived from an EMBL/GenBank/DDBJ whole genome shotgun (WGS) entry which is preliminary data.</text>
</comment>
<dbReference type="InterPro" id="IPR005717">
    <property type="entry name" value="Ribosomal_uS7_bac/org-type"/>
</dbReference>
<dbReference type="GO" id="GO:0006412">
    <property type="term" value="P:translation"/>
    <property type="evidence" value="ECO:0007669"/>
    <property type="project" value="UniProtKB-UniRule"/>
</dbReference>
<dbReference type="GO" id="GO:0019843">
    <property type="term" value="F:rRNA binding"/>
    <property type="evidence" value="ECO:0007669"/>
    <property type="project" value="UniProtKB-UniRule"/>
</dbReference>
<keyword evidence="4 6" id="KW-0689">Ribosomal protein</keyword>
<gene>
    <name evidence="6" type="primary">rpsG</name>
    <name evidence="8" type="ORF">A2W58_03495</name>
</gene>
<evidence type="ECO:0000256" key="5">
    <source>
        <dbReference type="ARBA" id="ARBA00023274"/>
    </source>
</evidence>
<evidence type="ECO:0000256" key="1">
    <source>
        <dbReference type="ARBA" id="ARBA00007151"/>
    </source>
</evidence>
<name>A0A1G2T781_9BACT</name>
<dbReference type="GO" id="GO:0015935">
    <property type="term" value="C:small ribosomal subunit"/>
    <property type="evidence" value="ECO:0007669"/>
    <property type="project" value="InterPro"/>
</dbReference>
<comment type="similarity">
    <text evidence="1 6">Belongs to the universal ribosomal protein uS7 family.</text>
</comment>
<keyword evidence="6" id="KW-0820">tRNA-binding</keyword>
<keyword evidence="3 6" id="KW-0694">RNA-binding</keyword>
<dbReference type="SUPFAM" id="SSF47973">
    <property type="entry name" value="Ribosomal protein S7"/>
    <property type="match status" value="1"/>
</dbReference>
<comment type="subunit">
    <text evidence="6">Part of the 30S ribosomal subunit. Contacts proteins S9 and S11.</text>
</comment>
<reference evidence="8 9" key="1">
    <citation type="journal article" date="2016" name="Nat. Commun.">
        <title>Thousands of microbial genomes shed light on interconnected biogeochemical processes in an aquifer system.</title>
        <authorList>
            <person name="Anantharaman K."/>
            <person name="Brown C.T."/>
            <person name="Hug L.A."/>
            <person name="Sharon I."/>
            <person name="Castelle C.J."/>
            <person name="Probst A.J."/>
            <person name="Thomas B.C."/>
            <person name="Singh A."/>
            <person name="Wilkins M.J."/>
            <person name="Karaoz U."/>
            <person name="Brodie E.L."/>
            <person name="Williams K.H."/>
            <person name="Hubbard S.S."/>
            <person name="Banfield J.F."/>
        </authorList>
    </citation>
    <scope>NUCLEOTIDE SEQUENCE [LARGE SCALE GENOMIC DNA]</scope>
</reference>
<dbReference type="HAMAP" id="MF_00480_B">
    <property type="entry name" value="Ribosomal_uS7_B"/>
    <property type="match status" value="1"/>
</dbReference>
<dbReference type="GO" id="GO:0000049">
    <property type="term" value="F:tRNA binding"/>
    <property type="evidence" value="ECO:0007669"/>
    <property type="project" value="UniProtKB-UniRule"/>
</dbReference>
<evidence type="ECO:0000256" key="3">
    <source>
        <dbReference type="ARBA" id="ARBA00022884"/>
    </source>
</evidence>
<keyword evidence="2 6" id="KW-0699">rRNA-binding</keyword>
<dbReference type="InterPro" id="IPR023798">
    <property type="entry name" value="Ribosomal_uS7_dom"/>
</dbReference>
<dbReference type="Gene3D" id="1.10.455.10">
    <property type="entry name" value="Ribosomal protein S7 domain"/>
    <property type="match status" value="1"/>
</dbReference>